<dbReference type="AlphaFoldDB" id="A0A9P8LYC9"/>
<dbReference type="InterPro" id="IPR016024">
    <property type="entry name" value="ARM-type_fold"/>
</dbReference>
<dbReference type="EMBL" id="AUWU02000002">
    <property type="protein sequence ID" value="KAH0576563.1"/>
    <property type="molecule type" value="Genomic_DNA"/>
</dbReference>
<name>A0A9P8LYC9_9EUKA</name>
<dbReference type="RefSeq" id="XP_067767336.1">
    <property type="nucleotide sequence ID" value="XM_067906019.1"/>
</dbReference>
<sequence>MLEKLFRDIIQANSSEQYEIVSQQIQNEMITDQFPLQCVQIIDINSSNEITLLAQTQFKNWVKIFLHPKSIDVKQQILSMSTKILVNSLSAQQFQVNYETFCICLDNLPLIDSMNYINSLMQSLTQDQFYAGCFIVQAACRRNRNSIKARDLFKQLFTERLFPVIYFVVDTFQQHDQFIVKCVLNSYNASLANILQEHMNHLNFFIQKLNTLYLAEDQYKQQVLEILLSYFINYKKINNYDQVTKQKYQEFLSQYQVKMLPQIQFVLKQLENYTIFTPHQIGSLIKILRFSFECNVDIPEELQLQLFNFILFLIKMQYQELVSSNQQVDSLLSLPIYQLHQLAQTFDSQIFTPLNAEYFYAASNVTLSINSLIDELARFLGVYFNFIRKDSLEDVLTNLFQSLPTAEDNDFYGTTIAIAQILRRMALNSTEQDQKFINYTIEIMNYYSTLIEDKSQKSWIALWLINAVINDVTKYQDYIQLTSELTNRAVSHVQNCSSIGQFFLLLVFIKQRLNSLRANQAAYNKTHFLDENVFPTLCNLLIHVSNSFPFYTEIYDSLVTATELLIKTHPEYISQHFSRVFKNLFTNDKIRIDQICDLLELFCTVFVIREAEIDVETYILVATAIQQLLTYLTQIFQNEHIQNLETASNAISALCANVETSELREEMQPQFSEILNLLVIITLNKGDWVTNYTISGILSLVDVFTVWEAQDQVFRIISQFEIPKTFHCFRFCMIFAAAHSFANSETLPWIQQNLLQLVDLTLCDVRIEFFAIGIVYLLLKIGFQEVQKYAQILAFTVSNRYDFVSAFYCFQGGKVAQIATLRNQNLIQEARELAGDDQIIELYQLLEQQGLVMYKVREIDDAMDIDELQSRVERIQLLSQEIIKSFDE</sequence>
<proteinExistence type="predicted"/>
<dbReference type="KEGG" id="ssao:94296150"/>
<comment type="caution">
    <text evidence="1">The sequence shown here is derived from an EMBL/GenBank/DDBJ whole genome shotgun (WGS) entry which is preliminary data.</text>
</comment>
<reference evidence="1 2" key="1">
    <citation type="journal article" date="2014" name="PLoS Genet.">
        <title>The Genome of Spironucleus salmonicida Highlights a Fish Pathogen Adapted to Fluctuating Environments.</title>
        <authorList>
            <person name="Xu F."/>
            <person name="Jerlstrom-Hultqvist J."/>
            <person name="Einarsson E."/>
            <person name="Astvaldsson A."/>
            <person name="Svard S.G."/>
            <person name="Andersson J.O."/>
        </authorList>
    </citation>
    <scope>NUCLEOTIDE SEQUENCE [LARGE SCALE GENOMIC DNA]</scope>
    <source>
        <strain evidence="1 2">ATCC 50377</strain>
    </source>
</reference>
<dbReference type="SUPFAM" id="SSF48371">
    <property type="entry name" value="ARM repeat"/>
    <property type="match status" value="1"/>
</dbReference>
<dbReference type="Proteomes" id="UP000018208">
    <property type="component" value="Unassembled WGS sequence"/>
</dbReference>
<protein>
    <submittedName>
        <fullName evidence="1">Uncharacterized protein</fullName>
    </submittedName>
</protein>
<evidence type="ECO:0000313" key="2">
    <source>
        <dbReference type="Proteomes" id="UP000018208"/>
    </source>
</evidence>
<keyword evidence="2" id="KW-1185">Reference proteome</keyword>
<organism evidence="1 2">
    <name type="scientific">Spironucleus salmonicida</name>
    <dbReference type="NCBI Taxonomy" id="348837"/>
    <lineage>
        <taxon>Eukaryota</taxon>
        <taxon>Metamonada</taxon>
        <taxon>Diplomonadida</taxon>
        <taxon>Hexamitidae</taxon>
        <taxon>Hexamitinae</taxon>
        <taxon>Spironucleus</taxon>
    </lineage>
</organism>
<gene>
    <name evidence="1" type="ORF">SS50377_22127</name>
</gene>
<dbReference type="GeneID" id="94296150"/>
<evidence type="ECO:0000313" key="1">
    <source>
        <dbReference type="EMBL" id="KAH0576563.1"/>
    </source>
</evidence>
<accession>A0A9P8LYC9</accession>